<keyword evidence="4" id="KW-1185">Reference proteome</keyword>
<feature type="compositionally biased region" description="Basic and acidic residues" evidence="1">
    <location>
        <begin position="40"/>
        <end position="86"/>
    </location>
</feature>
<proteinExistence type="predicted"/>
<reference evidence="3 4" key="1">
    <citation type="submission" date="2021-03" db="EMBL/GenBank/DDBJ databases">
        <title>Genomic Encyclopedia of Type Strains, Phase IV (KMG-IV): sequencing the most valuable type-strain genomes for metagenomic binning, comparative biology and taxonomic classification.</title>
        <authorList>
            <person name="Goeker M."/>
        </authorList>
    </citation>
    <scope>NUCLEOTIDE SEQUENCE [LARGE SCALE GENOMIC DNA]</scope>
    <source>
        <strain evidence="3 4">DSM 25790</strain>
    </source>
</reference>
<feature type="signal peptide" evidence="2">
    <location>
        <begin position="1"/>
        <end position="21"/>
    </location>
</feature>
<dbReference type="RefSeq" id="WP_226370830.1">
    <property type="nucleotide sequence ID" value="NZ_JAGIKX010000004.1"/>
</dbReference>
<dbReference type="EMBL" id="JAGIKX010000004">
    <property type="protein sequence ID" value="MBP2257032.1"/>
    <property type="molecule type" value="Genomic_DNA"/>
</dbReference>
<sequence length="318" mass="36730">MYRILVLFACVILFFAGCSQNADSPKNDKEQTDTVEAENDETKNEAKEKPDRKEVSSEKNEEKQDEANFTKEDLAKDHLAEMEPRSIDSPFGEDGNIKNEHTEREIVEEHMDENGRIYFDVDENPIRSIVSEDGNISNITNYYDAYIDVLESEAYELPEDKHKETAYNMFISHPPEELAGKDPSEYRSWEEATNLERGIIQITYFAAPPLNEIGYSIQEDNYTDGAFNDARKKLEDLGSPNVLIPAPQSVYDMQLYKNMQQVHSLWGQIGQFENPDENRKEFQQVYQQLRDEMNNIIVRVNFTLSEDPNGNDDPSKEK</sequence>
<dbReference type="PROSITE" id="PS51257">
    <property type="entry name" value="PROKAR_LIPOPROTEIN"/>
    <property type="match status" value="1"/>
</dbReference>
<evidence type="ECO:0000313" key="4">
    <source>
        <dbReference type="Proteomes" id="UP001519294"/>
    </source>
</evidence>
<evidence type="ECO:0008006" key="5">
    <source>
        <dbReference type="Google" id="ProtNLM"/>
    </source>
</evidence>
<protein>
    <recommendedName>
        <fullName evidence="5">Lipoprotein</fullName>
    </recommendedName>
</protein>
<evidence type="ECO:0000256" key="1">
    <source>
        <dbReference type="SAM" id="MobiDB-lite"/>
    </source>
</evidence>
<comment type="caution">
    <text evidence="3">The sequence shown here is derived from an EMBL/GenBank/DDBJ whole genome shotgun (WGS) entry which is preliminary data.</text>
</comment>
<feature type="region of interest" description="Disordered" evidence="1">
    <location>
        <begin position="21"/>
        <end position="98"/>
    </location>
</feature>
<organism evidence="3 4">
    <name type="scientific">Virgibacillus alimentarius</name>
    <dbReference type="NCBI Taxonomy" id="698769"/>
    <lineage>
        <taxon>Bacteria</taxon>
        <taxon>Bacillati</taxon>
        <taxon>Bacillota</taxon>
        <taxon>Bacilli</taxon>
        <taxon>Bacillales</taxon>
        <taxon>Bacillaceae</taxon>
        <taxon>Virgibacillus</taxon>
    </lineage>
</organism>
<name>A0ABS4S9F2_9BACI</name>
<accession>A0ABS4S9F2</accession>
<dbReference type="Proteomes" id="UP001519294">
    <property type="component" value="Unassembled WGS sequence"/>
</dbReference>
<evidence type="ECO:0000256" key="2">
    <source>
        <dbReference type="SAM" id="SignalP"/>
    </source>
</evidence>
<gene>
    <name evidence="3" type="ORF">J2Z81_000976</name>
</gene>
<keyword evidence="2" id="KW-0732">Signal</keyword>
<feature type="chain" id="PRO_5045402968" description="Lipoprotein" evidence="2">
    <location>
        <begin position="22"/>
        <end position="318"/>
    </location>
</feature>
<evidence type="ECO:0000313" key="3">
    <source>
        <dbReference type="EMBL" id="MBP2257032.1"/>
    </source>
</evidence>